<evidence type="ECO:0000313" key="1">
    <source>
        <dbReference type="EMBL" id="CAA2969948.1"/>
    </source>
</evidence>
<organism evidence="1 2">
    <name type="scientific">Olea europaea subsp. europaea</name>
    <dbReference type="NCBI Taxonomy" id="158383"/>
    <lineage>
        <taxon>Eukaryota</taxon>
        <taxon>Viridiplantae</taxon>
        <taxon>Streptophyta</taxon>
        <taxon>Embryophyta</taxon>
        <taxon>Tracheophyta</taxon>
        <taxon>Spermatophyta</taxon>
        <taxon>Magnoliopsida</taxon>
        <taxon>eudicotyledons</taxon>
        <taxon>Gunneridae</taxon>
        <taxon>Pentapetalae</taxon>
        <taxon>asterids</taxon>
        <taxon>lamiids</taxon>
        <taxon>Lamiales</taxon>
        <taxon>Oleaceae</taxon>
        <taxon>Oleeae</taxon>
        <taxon>Olea</taxon>
    </lineage>
</organism>
<comment type="caution">
    <text evidence="1">The sequence shown here is derived from an EMBL/GenBank/DDBJ whole genome shotgun (WGS) entry which is preliminary data.</text>
</comment>
<protein>
    <submittedName>
        <fullName evidence="1">Uncharacterized protein</fullName>
    </submittedName>
</protein>
<sequence length="83" mass="9112">MAVSKRRHAAAVVVDCHDDLQLVLVRYHLEHQHLPPSRHRPEAQPCTNDWRIHVSSTVQVRKVTAAPLMPCVDAGGGGLSEGC</sequence>
<dbReference type="Gramene" id="OE9A102723T1">
    <property type="protein sequence ID" value="OE9A102723C1"/>
    <property type="gene ID" value="OE9A102723"/>
</dbReference>
<dbReference type="AlphaFoldDB" id="A0A8S0QV41"/>
<keyword evidence="2" id="KW-1185">Reference proteome</keyword>
<reference evidence="1 2" key="1">
    <citation type="submission" date="2019-12" db="EMBL/GenBank/DDBJ databases">
        <authorList>
            <person name="Alioto T."/>
            <person name="Alioto T."/>
            <person name="Gomez Garrido J."/>
        </authorList>
    </citation>
    <scope>NUCLEOTIDE SEQUENCE [LARGE SCALE GENOMIC DNA]</scope>
</reference>
<gene>
    <name evidence="1" type="ORF">OLEA9_A102723</name>
</gene>
<evidence type="ECO:0000313" key="2">
    <source>
        <dbReference type="Proteomes" id="UP000594638"/>
    </source>
</evidence>
<dbReference type="EMBL" id="CACTIH010001957">
    <property type="protein sequence ID" value="CAA2969948.1"/>
    <property type="molecule type" value="Genomic_DNA"/>
</dbReference>
<name>A0A8S0QV41_OLEEU</name>
<feature type="non-terminal residue" evidence="1">
    <location>
        <position position="83"/>
    </location>
</feature>
<proteinExistence type="predicted"/>
<dbReference type="Proteomes" id="UP000594638">
    <property type="component" value="Unassembled WGS sequence"/>
</dbReference>
<accession>A0A8S0QV41</accession>